<dbReference type="Gene3D" id="3.20.20.140">
    <property type="entry name" value="Metal-dependent hydrolases"/>
    <property type="match status" value="1"/>
</dbReference>
<keyword evidence="12" id="KW-1185">Reference proteome</keyword>
<name>A0A8S9WQE4_APOLU</name>
<reference evidence="11" key="1">
    <citation type="journal article" date="2021" name="Mol. Ecol. Resour.">
        <title>Apolygus lucorum genome provides insights into omnivorousness and mesophyll feeding.</title>
        <authorList>
            <person name="Liu Y."/>
            <person name="Liu H."/>
            <person name="Wang H."/>
            <person name="Huang T."/>
            <person name="Liu B."/>
            <person name="Yang B."/>
            <person name="Yin L."/>
            <person name="Li B."/>
            <person name="Zhang Y."/>
            <person name="Zhang S."/>
            <person name="Jiang F."/>
            <person name="Zhang X."/>
            <person name="Ren Y."/>
            <person name="Wang B."/>
            <person name="Wang S."/>
            <person name="Lu Y."/>
            <person name="Wu K."/>
            <person name="Fan W."/>
            <person name="Wang G."/>
        </authorList>
    </citation>
    <scope>NUCLEOTIDE SEQUENCE</scope>
    <source>
        <strain evidence="11">12Hb</strain>
    </source>
</reference>
<dbReference type="InterPro" id="IPR032466">
    <property type="entry name" value="Metal_Hydrolase"/>
</dbReference>
<dbReference type="Pfam" id="PF01979">
    <property type="entry name" value="Amidohydro_1"/>
    <property type="match status" value="1"/>
</dbReference>
<dbReference type="SUPFAM" id="SSF51556">
    <property type="entry name" value="Metallo-dependent hydrolases"/>
    <property type="match status" value="1"/>
</dbReference>
<dbReference type="NCBIfam" id="TIGR02033">
    <property type="entry name" value="D-hydantoinase"/>
    <property type="match status" value="1"/>
</dbReference>
<dbReference type="SUPFAM" id="SSF100910">
    <property type="entry name" value="Chemosensory protein Csp2"/>
    <property type="match status" value="1"/>
</dbReference>
<keyword evidence="4" id="KW-0479">Metal-binding</keyword>
<dbReference type="InterPro" id="IPR011059">
    <property type="entry name" value="Metal-dep_hydrolase_composite"/>
</dbReference>
<dbReference type="InterPro" id="IPR050378">
    <property type="entry name" value="Metallo-dep_Hydrolases_sf"/>
</dbReference>
<dbReference type="GO" id="GO:0046872">
    <property type="term" value="F:metal ion binding"/>
    <property type="evidence" value="ECO:0007669"/>
    <property type="project" value="UniProtKB-KW"/>
</dbReference>
<comment type="PTM">
    <text evidence="9">Carbamylation allows a single lysine to coordinate two divalent metal cations.</text>
</comment>
<dbReference type="CDD" id="cd01314">
    <property type="entry name" value="D-HYD"/>
    <property type="match status" value="1"/>
</dbReference>
<evidence type="ECO:0000256" key="4">
    <source>
        <dbReference type="ARBA" id="ARBA00022723"/>
    </source>
</evidence>
<dbReference type="FunFam" id="3.20.20.140:FF:000001">
    <property type="entry name" value="Dihydropyrimidinase like 3"/>
    <property type="match status" value="1"/>
</dbReference>
<dbReference type="GO" id="GO:0004157">
    <property type="term" value="F:dihydropyrimidinase activity"/>
    <property type="evidence" value="ECO:0007669"/>
    <property type="project" value="UniProtKB-EC"/>
</dbReference>
<dbReference type="EMBL" id="WIXP02000016">
    <property type="protein sequence ID" value="KAF6198361.1"/>
    <property type="molecule type" value="Genomic_DNA"/>
</dbReference>
<dbReference type="Pfam" id="PF03392">
    <property type="entry name" value="OS-D"/>
    <property type="match status" value="1"/>
</dbReference>
<evidence type="ECO:0000256" key="1">
    <source>
        <dbReference type="ARBA" id="ARBA00001947"/>
    </source>
</evidence>
<organism evidence="11 12">
    <name type="scientific">Apolygus lucorum</name>
    <name type="common">Small green plant bug</name>
    <name type="synonym">Lygocoris lucorum</name>
    <dbReference type="NCBI Taxonomy" id="248454"/>
    <lineage>
        <taxon>Eukaryota</taxon>
        <taxon>Metazoa</taxon>
        <taxon>Ecdysozoa</taxon>
        <taxon>Arthropoda</taxon>
        <taxon>Hexapoda</taxon>
        <taxon>Insecta</taxon>
        <taxon>Pterygota</taxon>
        <taxon>Neoptera</taxon>
        <taxon>Paraneoptera</taxon>
        <taxon>Hemiptera</taxon>
        <taxon>Heteroptera</taxon>
        <taxon>Panheteroptera</taxon>
        <taxon>Cimicomorpha</taxon>
        <taxon>Miridae</taxon>
        <taxon>Mirini</taxon>
        <taxon>Apolygus</taxon>
    </lineage>
</organism>
<dbReference type="EC" id="3.5.2.2" evidence="8"/>
<dbReference type="PANTHER" id="PTHR11647">
    <property type="entry name" value="HYDRANTOINASE/DIHYDROPYRIMIDINASE FAMILY MEMBER"/>
    <property type="match status" value="1"/>
</dbReference>
<dbReference type="PANTHER" id="PTHR11647:SF1">
    <property type="entry name" value="COLLAPSIN RESPONSE MEDIATOR PROTEIN"/>
    <property type="match status" value="1"/>
</dbReference>
<accession>A0A8S9WQE4</accession>
<comment type="subunit">
    <text evidence="3">Homotetramer.</text>
</comment>
<dbReference type="InterPro" id="IPR036682">
    <property type="entry name" value="OS_D_A10/PebIII_sf"/>
</dbReference>
<gene>
    <name evidence="11" type="ORF">GE061_008109</name>
</gene>
<evidence type="ECO:0000256" key="5">
    <source>
        <dbReference type="ARBA" id="ARBA00022801"/>
    </source>
</evidence>
<keyword evidence="6" id="KW-0862">Zinc</keyword>
<dbReference type="InterPro" id="IPR005055">
    <property type="entry name" value="A10/PebIII"/>
</dbReference>
<sequence length="522" mass="57825">MGTRTKDDFYHGTKAGVVGGTTMVIDFVIPQKGQSLLEAFDYWMKKADGKAVCDFAFHVAITYWNPKVQEEMEILCRNKGVNSFKMFMAYKDSFMIDDADLFHAFKKCESIGALPMVHAENGHIIKENSTILLGNGTTGPVGHQLSRPENLEAEATNRACVIAENVGSALYVVHVMSKSASEMISKRREEGNKRFFGEALAAGLGTTFPTDTSDYASLAGHIMGPPIREDPNTPRALMESLASDGLSTTGTDNCTFDTCQKEMGKHDFTRIPNGVNGLEDRMSIIWNNGVKTGLLSPEKFVAVTSTNAAKIFNVFPQKGCIRPGSDADVVIWNGESSRVISAKTHQHNNDFNIFEGMTVVGNTEVVIVKGKIAYEAANNIVSVEKGWGKYVPTPCYSPKVFRAVGMVLAADKYTDKYDNIDLDEILGNQRLYQKYFDCIQGKGKCTPDGAELKETIPEALKTECAKCSDKQKAGVEKVLRHLIREKPDDYKVLEDQFDPEGVYRKKYEDLKKKVEEGKPIEY</sequence>
<dbReference type="GO" id="GO:0005829">
    <property type="term" value="C:cytosol"/>
    <property type="evidence" value="ECO:0007669"/>
    <property type="project" value="TreeGrafter"/>
</dbReference>
<dbReference type="AlphaFoldDB" id="A0A8S9WQE4"/>
<dbReference type="InterPro" id="IPR011778">
    <property type="entry name" value="Hydantoinase/dihydroPyrase"/>
</dbReference>
<dbReference type="OrthoDB" id="10258955at2759"/>
<feature type="domain" description="Amidohydrolase-related" evidence="10">
    <location>
        <begin position="8"/>
        <end position="372"/>
    </location>
</feature>
<dbReference type="Proteomes" id="UP000466442">
    <property type="component" value="Linkage Group LG16"/>
</dbReference>
<comment type="catalytic activity">
    <reaction evidence="7">
        <text>5,6-dihydrouracil + H2O = 3-(carbamoylamino)propanoate + H(+)</text>
        <dbReference type="Rhea" id="RHEA:16121"/>
        <dbReference type="ChEBI" id="CHEBI:11892"/>
        <dbReference type="ChEBI" id="CHEBI:15377"/>
        <dbReference type="ChEBI" id="CHEBI:15378"/>
        <dbReference type="ChEBI" id="CHEBI:15901"/>
        <dbReference type="EC" id="3.5.2.2"/>
    </reaction>
</comment>
<comment type="similarity">
    <text evidence="2">Belongs to the metallo-dependent hydrolases superfamily. Hydantoinase/dihydropyrimidinase family.</text>
</comment>
<evidence type="ECO:0000259" key="10">
    <source>
        <dbReference type="Pfam" id="PF01979"/>
    </source>
</evidence>
<evidence type="ECO:0000256" key="6">
    <source>
        <dbReference type="ARBA" id="ARBA00022833"/>
    </source>
</evidence>
<evidence type="ECO:0000256" key="9">
    <source>
        <dbReference type="PIRSR" id="PIRSR611778-50"/>
    </source>
</evidence>
<comment type="caution">
    <text evidence="11">The sequence shown here is derived from an EMBL/GenBank/DDBJ whole genome shotgun (WGS) entry which is preliminary data.</text>
</comment>
<evidence type="ECO:0000256" key="2">
    <source>
        <dbReference type="ARBA" id="ARBA00008829"/>
    </source>
</evidence>
<keyword evidence="5" id="KW-0378">Hydrolase</keyword>
<dbReference type="Gene3D" id="1.10.2080.10">
    <property type="entry name" value="Insect odorant-binding protein A10/Ejaculatory bulb-specific protein 3"/>
    <property type="match status" value="1"/>
</dbReference>
<dbReference type="Gene3D" id="2.30.40.10">
    <property type="entry name" value="Urease, subunit C, domain 1"/>
    <property type="match status" value="1"/>
</dbReference>
<evidence type="ECO:0000256" key="8">
    <source>
        <dbReference type="ARBA" id="ARBA00039113"/>
    </source>
</evidence>
<comment type="cofactor">
    <cofactor evidence="1">
        <name>Zn(2+)</name>
        <dbReference type="ChEBI" id="CHEBI:29105"/>
    </cofactor>
</comment>
<protein>
    <recommendedName>
        <fullName evidence="8">dihydropyrimidinase</fullName>
        <ecNumber evidence="8">3.5.2.2</ecNumber>
    </recommendedName>
</protein>
<evidence type="ECO:0000313" key="12">
    <source>
        <dbReference type="Proteomes" id="UP000466442"/>
    </source>
</evidence>
<evidence type="ECO:0000256" key="3">
    <source>
        <dbReference type="ARBA" id="ARBA00011881"/>
    </source>
</evidence>
<feature type="modified residue" description="N6-carboxylysine" evidence="9">
    <location>
        <position position="85"/>
    </location>
</feature>
<dbReference type="InterPro" id="IPR006680">
    <property type="entry name" value="Amidohydro-rel"/>
</dbReference>
<evidence type="ECO:0000313" key="11">
    <source>
        <dbReference type="EMBL" id="KAF6198361.1"/>
    </source>
</evidence>
<evidence type="ECO:0000256" key="7">
    <source>
        <dbReference type="ARBA" id="ARBA00036696"/>
    </source>
</evidence>
<dbReference type="GO" id="GO:0006208">
    <property type="term" value="P:pyrimidine nucleobase catabolic process"/>
    <property type="evidence" value="ECO:0007669"/>
    <property type="project" value="TreeGrafter"/>
</dbReference>
<dbReference type="SUPFAM" id="SSF51338">
    <property type="entry name" value="Composite domain of metallo-dependent hydrolases"/>
    <property type="match status" value="1"/>
</dbReference>
<proteinExistence type="inferred from homology"/>